<name>A0ABS1IU31_9GAMM</name>
<evidence type="ECO:0000313" key="2">
    <source>
        <dbReference type="Proteomes" id="UP001296921"/>
    </source>
</evidence>
<dbReference type="EMBL" id="JADRCR010000007">
    <property type="protein sequence ID" value="MBK5144775.1"/>
    <property type="molecule type" value="Genomic_DNA"/>
</dbReference>
<organism evidence="1 2">
    <name type="scientific">Limnobaculum allomyrinae</name>
    <dbReference type="NCBI Taxonomy" id="2791986"/>
    <lineage>
        <taxon>Bacteria</taxon>
        <taxon>Pseudomonadati</taxon>
        <taxon>Pseudomonadota</taxon>
        <taxon>Gammaproteobacteria</taxon>
        <taxon>Enterobacterales</taxon>
        <taxon>Budviciaceae</taxon>
        <taxon>Limnobaculum</taxon>
    </lineage>
</organism>
<accession>A0ABS1IU31</accession>
<gene>
    <name evidence="1" type="ORF">I2494_13815</name>
</gene>
<sequence>MKKLKKVGFFKELSHGDDNGESLIALVNRGILADSLKVAGYLNNGHFLMIAPTVVTDVLSDEQKFIGTLTIQTDGVWAWPSDLAYYVSNYGVLLPPDFIQYMSDNKWVISSVDVSNLTL</sequence>
<keyword evidence="2" id="KW-1185">Reference proteome</keyword>
<dbReference type="RefSeq" id="WP_218467344.1">
    <property type="nucleotide sequence ID" value="NZ_JADRCR010000007.1"/>
</dbReference>
<evidence type="ECO:0000313" key="1">
    <source>
        <dbReference type="EMBL" id="MBK5144775.1"/>
    </source>
</evidence>
<comment type="caution">
    <text evidence="1">The sequence shown here is derived from an EMBL/GenBank/DDBJ whole genome shotgun (WGS) entry which is preliminary data.</text>
</comment>
<dbReference type="Proteomes" id="UP001296921">
    <property type="component" value="Unassembled WGS sequence"/>
</dbReference>
<protein>
    <submittedName>
        <fullName evidence="1">Uncharacterized protein</fullName>
    </submittedName>
</protein>
<reference evidence="1 2" key="1">
    <citation type="submission" date="2020-11" db="EMBL/GenBank/DDBJ databases">
        <title>Insectihabitans protaetiae gen. nov. sp. nov. and Insectihabitans allomyrinae sp. nov., isolated from larvae of Protaetia brevitarsis seulensis and Allomyrina dichotoma, respectively.</title>
        <authorList>
            <person name="Lee S.D."/>
            <person name="Byeon Y.-S."/>
            <person name="Kim S.-M."/>
            <person name="Yang H.L."/>
            <person name="Kim I.S."/>
        </authorList>
    </citation>
    <scope>NUCLEOTIDE SEQUENCE [LARGE SCALE GENOMIC DNA]</scope>
    <source>
        <strain evidence="1 2">BWR-B9</strain>
    </source>
</reference>
<proteinExistence type="predicted"/>